<dbReference type="CDD" id="cd00616">
    <property type="entry name" value="AHBA_syn"/>
    <property type="match status" value="1"/>
</dbReference>
<dbReference type="PIRSF" id="PIRSF000390">
    <property type="entry name" value="PLP_StrS"/>
    <property type="match status" value="1"/>
</dbReference>
<dbReference type="PANTHER" id="PTHR30244:SF36">
    <property type="entry name" value="3-OXO-GLUCOSE-6-PHOSPHATE:GLUTAMATE AMINOTRANSFERASE"/>
    <property type="match status" value="1"/>
</dbReference>
<protein>
    <submittedName>
        <fullName evidence="4">DegT/DnrJ/EryC1/StrS family aminotransferase</fullName>
    </submittedName>
</protein>
<dbReference type="Gene3D" id="3.40.640.10">
    <property type="entry name" value="Type I PLP-dependent aspartate aminotransferase-like (Major domain)"/>
    <property type="match status" value="1"/>
</dbReference>
<organism evidence="4 5">
    <name type="scientific">Pelomonas baiyunensis</name>
    <dbReference type="NCBI Taxonomy" id="3299026"/>
    <lineage>
        <taxon>Bacteria</taxon>
        <taxon>Pseudomonadati</taxon>
        <taxon>Pseudomonadota</taxon>
        <taxon>Betaproteobacteria</taxon>
        <taxon>Burkholderiales</taxon>
        <taxon>Sphaerotilaceae</taxon>
        <taxon>Roseateles</taxon>
    </lineage>
</organism>
<name>A0ABW7GX98_9BURK</name>
<dbReference type="InterPro" id="IPR015424">
    <property type="entry name" value="PyrdxlP-dep_Trfase"/>
</dbReference>
<dbReference type="SUPFAM" id="SSF53383">
    <property type="entry name" value="PLP-dependent transferases"/>
    <property type="match status" value="1"/>
</dbReference>
<dbReference type="Proteomes" id="UP001606303">
    <property type="component" value="Unassembled WGS sequence"/>
</dbReference>
<keyword evidence="4" id="KW-0032">Aminotransferase</keyword>
<dbReference type="RefSeq" id="WP_394383441.1">
    <property type="nucleotide sequence ID" value="NZ_JBIGIB010000002.1"/>
</dbReference>
<dbReference type="InterPro" id="IPR000653">
    <property type="entry name" value="DegT/StrS_aminotransferase"/>
</dbReference>
<evidence type="ECO:0000313" key="5">
    <source>
        <dbReference type="Proteomes" id="UP001606303"/>
    </source>
</evidence>
<accession>A0ABW7GX98</accession>
<sequence length="367" mass="39212">MRVPFLDLKRLNAAHDAGIRAGIERVLQSGWYVLGQEVAAFEQEFAAYCGTRHCIGVADGLDALTLILRAYGIGPGDEVLVPSNTFIATWLAVSAVGATPVPVEPRAATHNLDPDRLQAAITPRTRAVMPVHLYGQPCEMDAIQAVAQAHGLKVIEDAAQAHGARWRGRRAGALGDAAGFSFYPGKNLGALGDGGAITTDDDELAERLRLLRNYGSTVKYRHEVQGVNSRLDEMQAAVLRAKLPALDADNAARAQVAAWYDELLGGADLVRPAVAPGADPVWHLYVVRTPRRAEVQAALTAAGIGHLVHYPTACHQQPAYARSDGTVWPALPIAEAFQHEVLSLPMAPYLSRGDVEQVAGVLRAVLG</sequence>
<evidence type="ECO:0000313" key="4">
    <source>
        <dbReference type="EMBL" id="MFG6466609.1"/>
    </source>
</evidence>
<evidence type="ECO:0000256" key="1">
    <source>
        <dbReference type="ARBA" id="ARBA00022898"/>
    </source>
</evidence>
<dbReference type="InterPro" id="IPR015421">
    <property type="entry name" value="PyrdxlP-dep_Trfase_major"/>
</dbReference>
<comment type="caution">
    <text evidence="4">The sequence shown here is derived from an EMBL/GenBank/DDBJ whole genome shotgun (WGS) entry which is preliminary data.</text>
</comment>
<keyword evidence="1 3" id="KW-0663">Pyridoxal phosphate</keyword>
<keyword evidence="5" id="KW-1185">Reference proteome</keyword>
<evidence type="ECO:0000256" key="2">
    <source>
        <dbReference type="ARBA" id="ARBA00037999"/>
    </source>
</evidence>
<reference evidence="4 5" key="1">
    <citation type="submission" date="2024-08" db="EMBL/GenBank/DDBJ databases">
        <authorList>
            <person name="Lu H."/>
        </authorList>
    </citation>
    <scope>NUCLEOTIDE SEQUENCE [LARGE SCALE GENOMIC DNA]</scope>
    <source>
        <strain evidence="4 5">BYS87W</strain>
    </source>
</reference>
<gene>
    <name evidence="4" type="ORF">ACG01O_08330</name>
</gene>
<dbReference type="PANTHER" id="PTHR30244">
    <property type="entry name" value="TRANSAMINASE"/>
    <property type="match status" value="1"/>
</dbReference>
<dbReference type="Gene3D" id="3.90.1150.10">
    <property type="entry name" value="Aspartate Aminotransferase, domain 1"/>
    <property type="match status" value="1"/>
</dbReference>
<keyword evidence="4" id="KW-0808">Transferase</keyword>
<dbReference type="Pfam" id="PF01041">
    <property type="entry name" value="DegT_DnrJ_EryC1"/>
    <property type="match status" value="1"/>
</dbReference>
<proteinExistence type="inferred from homology"/>
<evidence type="ECO:0000256" key="3">
    <source>
        <dbReference type="RuleBase" id="RU004508"/>
    </source>
</evidence>
<dbReference type="InterPro" id="IPR015422">
    <property type="entry name" value="PyrdxlP-dep_Trfase_small"/>
</dbReference>
<dbReference type="EMBL" id="JBIGIB010000002">
    <property type="protein sequence ID" value="MFG6466609.1"/>
    <property type="molecule type" value="Genomic_DNA"/>
</dbReference>
<comment type="similarity">
    <text evidence="2 3">Belongs to the DegT/DnrJ/EryC1 family.</text>
</comment>
<dbReference type="GO" id="GO:0008483">
    <property type="term" value="F:transaminase activity"/>
    <property type="evidence" value="ECO:0007669"/>
    <property type="project" value="UniProtKB-KW"/>
</dbReference>